<dbReference type="Gene3D" id="2.60.40.10">
    <property type="entry name" value="Immunoglobulins"/>
    <property type="match status" value="1"/>
</dbReference>
<name>A0ABW5IK79_9BACT</name>
<reference evidence="2" key="1">
    <citation type="journal article" date="2019" name="Int. J. Syst. Evol. Microbiol.">
        <title>The Global Catalogue of Microorganisms (GCM) 10K type strain sequencing project: providing services to taxonomists for standard genome sequencing and annotation.</title>
        <authorList>
            <consortium name="The Broad Institute Genomics Platform"/>
            <consortium name="The Broad Institute Genome Sequencing Center for Infectious Disease"/>
            <person name="Wu L."/>
            <person name="Ma J."/>
        </authorList>
    </citation>
    <scope>NUCLEOTIDE SEQUENCE [LARGE SCALE GENOMIC DNA]</scope>
    <source>
        <strain evidence="2">KCTC 42498</strain>
    </source>
</reference>
<dbReference type="RefSeq" id="WP_377504040.1">
    <property type="nucleotide sequence ID" value="NZ_JBHULU010000009.1"/>
</dbReference>
<gene>
    <name evidence="1" type="ORF">ACFSRY_05955</name>
</gene>
<comment type="caution">
    <text evidence="1">The sequence shown here is derived from an EMBL/GenBank/DDBJ whole genome shotgun (WGS) entry which is preliminary data.</text>
</comment>
<accession>A0ABW5IK79</accession>
<organism evidence="1 2">
    <name type="scientific">Pontibacter locisalis</name>
    <dbReference type="NCBI Taxonomy" id="1719035"/>
    <lineage>
        <taxon>Bacteria</taxon>
        <taxon>Pseudomonadati</taxon>
        <taxon>Bacteroidota</taxon>
        <taxon>Cytophagia</taxon>
        <taxon>Cytophagales</taxon>
        <taxon>Hymenobacteraceae</taxon>
        <taxon>Pontibacter</taxon>
    </lineage>
</organism>
<proteinExistence type="predicted"/>
<keyword evidence="2" id="KW-1185">Reference proteome</keyword>
<evidence type="ECO:0000313" key="1">
    <source>
        <dbReference type="EMBL" id="MFD2513402.1"/>
    </source>
</evidence>
<dbReference type="InterPro" id="IPR013783">
    <property type="entry name" value="Ig-like_fold"/>
</dbReference>
<evidence type="ECO:0000313" key="2">
    <source>
        <dbReference type="Proteomes" id="UP001597544"/>
    </source>
</evidence>
<protein>
    <submittedName>
        <fullName evidence="1">T9SS C-terminal target domain-containing protein</fullName>
    </submittedName>
</protein>
<dbReference type="Proteomes" id="UP001597544">
    <property type="component" value="Unassembled WGS sequence"/>
</dbReference>
<sequence length="429" mass="47698">MITNFTLFTKCLLLIIFIANTWAVAQVSMGKYNSHYNQNFDALPVANTDIWKSGAYYLPGWTVQRTVADSLIEANTGSGNTGGLFSYGSAASKDRALGSISSLKKGEFAYGLLLVNNTEATIQALDVSYIGEQWRISNSTAGEHRITFWYAISGDRTSFNLSPASDKGWTQVPNLTFSSPFFYTTGKALDGNAAANRRYVSQTISVNIPAGHFIMLRWKDSDELEADHGLAIDDVSLTWRVEANTVSTPLPVELIKFIAKVADREVVLQWQTAMEEGNDYFVIERSVDGRHFEGIGMEKGNGTTTQRSKYAYTDENPLTGTSYYRLKQVDEDGSYSYSPVISIMRQRAREDVVVFPTTTSDTIHIECETGTELKQASVFDVMGKKVFEVSLPVLKQKHLLNVASLGSSMYVLVLQDANGRTFTRRIRKI</sequence>
<dbReference type="EMBL" id="JBHULU010000009">
    <property type="protein sequence ID" value="MFD2513402.1"/>
    <property type="molecule type" value="Genomic_DNA"/>
</dbReference>